<organism evidence="3 4">
    <name type="scientific">Microbacterium hatanonis</name>
    <dbReference type="NCBI Taxonomy" id="404366"/>
    <lineage>
        <taxon>Bacteria</taxon>
        <taxon>Bacillati</taxon>
        <taxon>Actinomycetota</taxon>
        <taxon>Actinomycetes</taxon>
        <taxon>Micrococcales</taxon>
        <taxon>Microbacteriaceae</taxon>
        <taxon>Microbacterium</taxon>
    </lineage>
</organism>
<keyword evidence="2" id="KW-1133">Transmembrane helix</keyword>
<dbReference type="EMBL" id="VRSV01000002">
    <property type="protein sequence ID" value="TXK10023.1"/>
    <property type="molecule type" value="Genomic_DNA"/>
</dbReference>
<dbReference type="Proteomes" id="UP000321034">
    <property type="component" value="Unassembled WGS sequence"/>
</dbReference>
<dbReference type="InterPro" id="IPR008979">
    <property type="entry name" value="Galactose-bd-like_sf"/>
</dbReference>
<feature type="compositionally biased region" description="Low complexity" evidence="1">
    <location>
        <begin position="233"/>
        <end position="264"/>
    </location>
</feature>
<dbReference type="SUPFAM" id="SSF49785">
    <property type="entry name" value="Galactose-binding domain-like"/>
    <property type="match status" value="1"/>
</dbReference>
<keyword evidence="2" id="KW-0812">Transmembrane</keyword>
<name>A0A5C8HV99_9MICO</name>
<evidence type="ECO:0000313" key="4">
    <source>
        <dbReference type="Proteomes" id="UP000321034"/>
    </source>
</evidence>
<gene>
    <name evidence="3" type="ORF">FVP77_14235</name>
</gene>
<protein>
    <recommendedName>
        <fullName evidence="5">F5/8 type C domain-containing protein</fullName>
    </recommendedName>
</protein>
<evidence type="ECO:0008006" key="5">
    <source>
        <dbReference type="Google" id="ProtNLM"/>
    </source>
</evidence>
<comment type="caution">
    <text evidence="3">The sequence shown here is derived from an EMBL/GenBank/DDBJ whole genome shotgun (WGS) entry which is preliminary data.</text>
</comment>
<dbReference type="Gene3D" id="2.60.120.260">
    <property type="entry name" value="Galactose-binding domain-like"/>
    <property type="match status" value="1"/>
</dbReference>
<feature type="region of interest" description="Disordered" evidence="1">
    <location>
        <begin position="191"/>
        <end position="264"/>
    </location>
</feature>
<feature type="transmembrane region" description="Helical" evidence="2">
    <location>
        <begin position="276"/>
        <end position="296"/>
    </location>
</feature>
<dbReference type="AlphaFoldDB" id="A0A5C8HV99"/>
<keyword evidence="4" id="KW-1185">Reference proteome</keyword>
<dbReference type="OrthoDB" id="9806701at2"/>
<sequence length="305" mass="31329">MTSARALTPESPSYGVERTINGVTGDKGWSNWRSGTKNTTDTLSYDLAERTQVRHASVQFYRDGGATWPQRLRVEHRLTGGEWSTGSWVDVPAQDAGAPLIDVPLGDVDADEVRVVMEARPATHIVVSEVQIFGLRPSASPVSDLARLTVDGEPVAGFAADTTEYRVVVEGTGWPRLAAIAVDRDAAVRITQPDAGDGTGTVTVTAPDGSERTYTVTIERAGTGPQPSPEPSGPGASPSPSLVSSTSPSAVPNAGGPAASGTGSGALAATGADASIWVAPALLGAAVAAAGVVLLVRRRPRGTAE</sequence>
<keyword evidence="2" id="KW-0472">Membrane</keyword>
<accession>A0A5C8HV99</accession>
<evidence type="ECO:0000256" key="1">
    <source>
        <dbReference type="SAM" id="MobiDB-lite"/>
    </source>
</evidence>
<feature type="compositionally biased region" description="Low complexity" evidence="1">
    <location>
        <begin position="191"/>
        <end position="208"/>
    </location>
</feature>
<evidence type="ECO:0000313" key="3">
    <source>
        <dbReference type="EMBL" id="TXK10023.1"/>
    </source>
</evidence>
<evidence type="ECO:0000256" key="2">
    <source>
        <dbReference type="SAM" id="Phobius"/>
    </source>
</evidence>
<proteinExistence type="predicted"/>
<reference evidence="3 4" key="1">
    <citation type="submission" date="2019-08" db="EMBL/GenBank/DDBJ databases">
        <authorList>
            <person name="Dong K."/>
        </authorList>
    </citation>
    <scope>NUCLEOTIDE SEQUENCE [LARGE SCALE GENOMIC DNA]</scope>
    <source>
        <strain evidence="3 4">JCM14558</strain>
    </source>
</reference>